<evidence type="ECO:0000313" key="5">
    <source>
        <dbReference type="EMBL" id="QDV24283.1"/>
    </source>
</evidence>
<dbReference type="Gene3D" id="2.60.120.200">
    <property type="match status" value="1"/>
</dbReference>
<evidence type="ECO:0000313" key="6">
    <source>
        <dbReference type="Proteomes" id="UP000318017"/>
    </source>
</evidence>
<feature type="coiled-coil region" evidence="3">
    <location>
        <begin position="382"/>
        <end position="409"/>
    </location>
</feature>
<dbReference type="InterPro" id="IPR022655">
    <property type="entry name" value="DUF1553"/>
</dbReference>
<dbReference type="Pfam" id="PF07583">
    <property type="entry name" value="PSCyt2"/>
    <property type="match status" value="1"/>
</dbReference>
<evidence type="ECO:0000256" key="3">
    <source>
        <dbReference type="SAM" id="Coils"/>
    </source>
</evidence>
<feature type="domain" description="LamG-like jellyroll fold" evidence="4">
    <location>
        <begin position="510"/>
        <end position="660"/>
    </location>
</feature>
<sequence length="1076" mass="121059">MHAIRSQIFRTSTLALICGLLLSSVFSSRSLFADEPIDFVRDIRPLLSDRCYLCHGPDAGQRATDLRFDLTESAHEIAIVKGEPDASEMILRIESTDGDELMPPPDSNLSLTSEEKRLLRQWVAEGGKYEEHWAFVAPRTPALPDVKQEGWVRNPIDAFVLAKLQKQGLTPSPIADRATLIRRLTFDLTGLPPTLADIDAFVADQSADAYEKVVDRLLASRQYGERMAVDWLDVARYADTYGYQNDRYRAMWPWRDWVIQAFNDNLPYDQFVTWQIAGDLLPDATQNQVLATAFNRNHRQTNEGGSVEEEFRAEYVADRVNTFGTAFLGMTLECCRCHDHKYDPISQREYYQLSAYFNSIDEAGLYSHFNQAVPTPTLRLSEENQEAEIRKAQEQIAILEQRLQELTFDQDAYQRWRSSLSDVRRNTATAAAAERSLAEMLKQSLQANLIGDYPLDALQEAVVPNRAHPDAPGRTNDDPTSIAGRVGQALELSGENSIDVKSGNNFSRTQPFAISLWLNLPEVFDRAVIFHRSRAWTDSGSRGYELLIEEGKLSAALVHFWPGNAIRVRSVAAMPIDQWTHVSMVYDGSSRAAGLTLYINGEPAEIEVVRDGLTKHIHGADGYGGGEADTLTIGQRFRDKGLKHGAVDELKVFDRQLSPLELQLLYLSDAAPENLAEVLYNMDDASLQDYFITQQADYRLLNSELRTARETLAQIVDPVPEIMVMRELPTPRPTFVLLRGAYDAIGEPVERATPKSILPLETSERPNRLDLAQWLVHPDHPLTARVAVNRFWQSLFGVGLVGTAEDFGLQGESPTHPELLDWLARDFVDQHWDVKALIKKMVMSATYRQSSNPTSELLERDPENRWLSRGPANRLSAEMIRDLALASSGLLVDQIGGPPVKPYQPAGLWEEKAGISYERDQGEGSYRRSLYTYWKRTSPPPSMMTLDASNREVCVVRRQTTMTPMQTLVLLNDPQYIEAARMLAVRAIRHSDETASRIAYIFRSLTGRDLTPSESKILLAMYAEQLQYFQSETDAASQLLAIGDQAVPPDMDQHVLATLCVVAEGLISFDETVMKR</sequence>
<dbReference type="SUPFAM" id="SSF49899">
    <property type="entry name" value="Concanavalin A-like lectins/glucanases"/>
    <property type="match status" value="1"/>
</dbReference>
<protein>
    <submittedName>
        <fullName evidence="5">Planctomycete cytochrome C</fullName>
    </submittedName>
</protein>
<dbReference type="PANTHER" id="PTHR35889:SF3">
    <property type="entry name" value="F-BOX DOMAIN-CONTAINING PROTEIN"/>
    <property type="match status" value="1"/>
</dbReference>
<gene>
    <name evidence="5" type="ORF">Q31a_25980</name>
</gene>
<dbReference type="Proteomes" id="UP000318017">
    <property type="component" value="Chromosome"/>
</dbReference>
<evidence type="ECO:0000259" key="4">
    <source>
        <dbReference type="SMART" id="SM00560"/>
    </source>
</evidence>
<dbReference type="InterPro" id="IPR011429">
    <property type="entry name" value="Cyt_c_Planctomycete-type"/>
</dbReference>
<dbReference type="InterPro" id="IPR013320">
    <property type="entry name" value="ConA-like_dom_sf"/>
</dbReference>
<dbReference type="SMART" id="SM00560">
    <property type="entry name" value="LamGL"/>
    <property type="match status" value="1"/>
</dbReference>
<evidence type="ECO:0000256" key="1">
    <source>
        <dbReference type="ARBA" id="ARBA00022729"/>
    </source>
</evidence>
<organism evidence="5 6">
    <name type="scientific">Aureliella helgolandensis</name>
    <dbReference type="NCBI Taxonomy" id="2527968"/>
    <lineage>
        <taxon>Bacteria</taxon>
        <taxon>Pseudomonadati</taxon>
        <taxon>Planctomycetota</taxon>
        <taxon>Planctomycetia</taxon>
        <taxon>Pirellulales</taxon>
        <taxon>Pirellulaceae</taxon>
        <taxon>Aureliella</taxon>
    </lineage>
</organism>
<evidence type="ECO:0000256" key="2">
    <source>
        <dbReference type="ARBA" id="ARBA00023157"/>
    </source>
</evidence>
<dbReference type="InterPro" id="IPR006558">
    <property type="entry name" value="LamG-like"/>
</dbReference>
<keyword evidence="2" id="KW-1015">Disulfide bond</keyword>
<dbReference type="SUPFAM" id="SSF46626">
    <property type="entry name" value="Cytochrome c"/>
    <property type="match status" value="1"/>
</dbReference>
<keyword evidence="6" id="KW-1185">Reference proteome</keyword>
<name>A0A518G6R5_9BACT</name>
<dbReference type="KEGG" id="ahel:Q31a_25980"/>
<dbReference type="GO" id="GO:0009055">
    <property type="term" value="F:electron transfer activity"/>
    <property type="evidence" value="ECO:0007669"/>
    <property type="project" value="InterPro"/>
</dbReference>
<dbReference type="Pfam" id="PF07587">
    <property type="entry name" value="PSD1"/>
    <property type="match status" value="1"/>
</dbReference>
<dbReference type="EMBL" id="CP036298">
    <property type="protein sequence ID" value="QDV24283.1"/>
    <property type="molecule type" value="Genomic_DNA"/>
</dbReference>
<keyword evidence="3" id="KW-0175">Coiled coil</keyword>
<dbReference type="InterPro" id="IPR011444">
    <property type="entry name" value="DUF1549"/>
</dbReference>
<dbReference type="PANTHER" id="PTHR35889">
    <property type="entry name" value="CYCLOINULO-OLIGOSACCHARIDE FRUCTANOTRANSFERASE-RELATED"/>
    <property type="match status" value="1"/>
</dbReference>
<proteinExistence type="predicted"/>
<dbReference type="Pfam" id="PF07635">
    <property type="entry name" value="PSCyt1"/>
    <property type="match status" value="1"/>
</dbReference>
<dbReference type="InterPro" id="IPR036909">
    <property type="entry name" value="Cyt_c-like_dom_sf"/>
</dbReference>
<dbReference type="AlphaFoldDB" id="A0A518G6R5"/>
<dbReference type="OrthoDB" id="127107at2"/>
<accession>A0A518G6R5</accession>
<reference evidence="5 6" key="1">
    <citation type="submission" date="2019-02" db="EMBL/GenBank/DDBJ databases">
        <title>Deep-cultivation of Planctomycetes and their phenomic and genomic characterization uncovers novel biology.</title>
        <authorList>
            <person name="Wiegand S."/>
            <person name="Jogler M."/>
            <person name="Boedeker C."/>
            <person name="Pinto D."/>
            <person name="Vollmers J."/>
            <person name="Rivas-Marin E."/>
            <person name="Kohn T."/>
            <person name="Peeters S.H."/>
            <person name="Heuer A."/>
            <person name="Rast P."/>
            <person name="Oberbeckmann S."/>
            <person name="Bunk B."/>
            <person name="Jeske O."/>
            <person name="Meyerdierks A."/>
            <person name="Storesund J.E."/>
            <person name="Kallscheuer N."/>
            <person name="Luecker S."/>
            <person name="Lage O.M."/>
            <person name="Pohl T."/>
            <person name="Merkel B.J."/>
            <person name="Hornburger P."/>
            <person name="Mueller R.-W."/>
            <person name="Bruemmer F."/>
            <person name="Labrenz M."/>
            <person name="Spormann A.M."/>
            <person name="Op den Camp H."/>
            <person name="Overmann J."/>
            <person name="Amann R."/>
            <person name="Jetten M.S.M."/>
            <person name="Mascher T."/>
            <person name="Medema M.H."/>
            <person name="Devos D.P."/>
            <person name="Kaster A.-K."/>
            <person name="Ovreas L."/>
            <person name="Rohde M."/>
            <person name="Galperin M.Y."/>
            <person name="Jogler C."/>
        </authorList>
    </citation>
    <scope>NUCLEOTIDE SEQUENCE [LARGE SCALE GENOMIC DNA]</scope>
    <source>
        <strain evidence="5 6">Q31a</strain>
    </source>
</reference>
<keyword evidence="1" id="KW-0732">Signal</keyword>
<dbReference type="GO" id="GO:0020037">
    <property type="term" value="F:heme binding"/>
    <property type="evidence" value="ECO:0007669"/>
    <property type="project" value="InterPro"/>
</dbReference>
<dbReference type="Pfam" id="PF13385">
    <property type="entry name" value="Laminin_G_3"/>
    <property type="match status" value="1"/>
</dbReference>